<evidence type="ECO:0000256" key="9">
    <source>
        <dbReference type="PROSITE-ProRule" id="PRU01193"/>
    </source>
</evidence>
<dbReference type="Gene3D" id="3.10.580.10">
    <property type="entry name" value="CBS-domain"/>
    <property type="match status" value="1"/>
</dbReference>
<dbReference type="SUPFAM" id="SSF54631">
    <property type="entry name" value="CBS-domain pair"/>
    <property type="match status" value="1"/>
</dbReference>
<dbReference type="Proteomes" id="UP000240971">
    <property type="component" value="Unassembled WGS sequence"/>
</dbReference>
<dbReference type="InterPro" id="IPR005170">
    <property type="entry name" value="Transptr-assoc_dom"/>
</dbReference>
<feature type="domain" description="CBS" evidence="11">
    <location>
        <begin position="285"/>
        <end position="342"/>
    </location>
</feature>
<comment type="subcellular location">
    <subcellularLocation>
        <location evidence="1">Cell membrane</location>
        <topology evidence="1">Multi-pass membrane protein</topology>
    </subcellularLocation>
</comment>
<evidence type="ECO:0000256" key="10">
    <source>
        <dbReference type="SAM" id="Phobius"/>
    </source>
</evidence>
<dbReference type="AlphaFoldDB" id="A0A2P8HH12"/>
<evidence type="ECO:0000313" key="13">
    <source>
        <dbReference type="EMBL" id="PSL45505.1"/>
    </source>
</evidence>
<dbReference type="Gene3D" id="3.30.465.10">
    <property type="match status" value="1"/>
</dbReference>
<evidence type="ECO:0000256" key="2">
    <source>
        <dbReference type="ARBA" id="ARBA00022475"/>
    </source>
</evidence>
<dbReference type="CDD" id="cd04590">
    <property type="entry name" value="CBS_pair_CorC_HlyC_assoc"/>
    <property type="match status" value="1"/>
</dbReference>
<keyword evidence="4" id="KW-0677">Repeat</keyword>
<dbReference type="SUPFAM" id="SSF56176">
    <property type="entry name" value="FAD-binding/transporter-associated domain-like"/>
    <property type="match status" value="1"/>
</dbReference>
<protein>
    <submittedName>
        <fullName evidence="13">CBS domain containing-hemolysin-like protein</fullName>
    </submittedName>
</protein>
<evidence type="ECO:0000313" key="14">
    <source>
        <dbReference type="Proteomes" id="UP000240971"/>
    </source>
</evidence>
<keyword evidence="5 9" id="KW-1133">Transmembrane helix</keyword>
<keyword evidence="7 9" id="KW-0472">Membrane</keyword>
<sequence>MLWQLFWTIILVLLNGFFVAAEFAIVKVRSSQINSKGSVASKRATTAAKSVLSNLDGYLAATQLGITLASLGLGWVGESVMTAYVLQFMDRLNIHITDAATHWLSVTIAFTIITILHIVFGELAPKSMAIRKPLPTALAVAIPLRVLFVIFRPFIWMLNGLAGSILRLIGIKPAGESEIHSEEELKLIISESQEGGAIEETERELIQNVFEFDDSRVKEILTHRKDISALDINLPFDQLVNQVITDGYSRYPVYSGSLDELKGVIYTKDLVKGVHEKNLTNIKDILKPVFYVPDSMKIKDLLRTLQAQRLQMAVVTNEFGDTEGIVTMEDILEELVGDIQDEHDHESPIVEQKDDNTFLVDAHEYLADINELLPYPLPESEHYETLSGLINYRHGNIPREGEVLIIENYEVLILKMFRSSVEKARLKLIR</sequence>
<evidence type="ECO:0000256" key="8">
    <source>
        <dbReference type="PROSITE-ProRule" id="PRU00703"/>
    </source>
</evidence>
<dbReference type="InterPro" id="IPR002550">
    <property type="entry name" value="CNNM"/>
</dbReference>
<dbReference type="Pfam" id="PF01595">
    <property type="entry name" value="CNNM"/>
    <property type="match status" value="1"/>
</dbReference>
<feature type="transmembrane region" description="Helical" evidence="10">
    <location>
        <begin position="6"/>
        <end position="26"/>
    </location>
</feature>
<dbReference type="GO" id="GO:0050660">
    <property type="term" value="F:flavin adenine dinucleotide binding"/>
    <property type="evidence" value="ECO:0007669"/>
    <property type="project" value="InterPro"/>
</dbReference>
<dbReference type="InterPro" id="IPR036318">
    <property type="entry name" value="FAD-bd_PCMH-like_sf"/>
</dbReference>
<feature type="transmembrane region" description="Helical" evidence="10">
    <location>
        <begin position="103"/>
        <end position="124"/>
    </location>
</feature>
<evidence type="ECO:0000256" key="5">
    <source>
        <dbReference type="ARBA" id="ARBA00022989"/>
    </source>
</evidence>
<name>A0A2P8HH12_CHINA</name>
<evidence type="ECO:0000259" key="11">
    <source>
        <dbReference type="PROSITE" id="PS51371"/>
    </source>
</evidence>
<dbReference type="PANTHER" id="PTHR43099:SF2">
    <property type="entry name" value="UPF0053 PROTEIN YRKA"/>
    <property type="match status" value="1"/>
</dbReference>
<keyword evidence="2" id="KW-1003">Cell membrane</keyword>
<proteinExistence type="predicted"/>
<feature type="transmembrane region" description="Helical" evidence="10">
    <location>
        <begin position="58"/>
        <end position="76"/>
    </location>
</feature>
<dbReference type="InterPro" id="IPR000644">
    <property type="entry name" value="CBS_dom"/>
</dbReference>
<dbReference type="Pfam" id="PF03471">
    <property type="entry name" value="CorC_HlyC"/>
    <property type="match status" value="1"/>
</dbReference>
<dbReference type="Pfam" id="PF00571">
    <property type="entry name" value="CBS"/>
    <property type="match status" value="1"/>
</dbReference>
<dbReference type="InterPro" id="IPR046342">
    <property type="entry name" value="CBS_dom_sf"/>
</dbReference>
<evidence type="ECO:0000256" key="7">
    <source>
        <dbReference type="ARBA" id="ARBA00023136"/>
    </source>
</evidence>
<evidence type="ECO:0000259" key="12">
    <source>
        <dbReference type="PROSITE" id="PS51846"/>
    </source>
</evidence>
<accession>A0A2P8HH12</accession>
<dbReference type="InterPro" id="IPR044751">
    <property type="entry name" value="Ion_transp-like_CBS"/>
</dbReference>
<dbReference type="PROSITE" id="PS51846">
    <property type="entry name" value="CNNM"/>
    <property type="match status" value="1"/>
</dbReference>
<reference evidence="13 14" key="1">
    <citation type="submission" date="2018-03" db="EMBL/GenBank/DDBJ databases">
        <title>Genomic Encyclopedia of Archaeal and Bacterial Type Strains, Phase II (KMG-II): from individual species to whole genera.</title>
        <authorList>
            <person name="Goeker M."/>
        </authorList>
    </citation>
    <scope>NUCLEOTIDE SEQUENCE [LARGE SCALE GENOMIC DNA]</scope>
    <source>
        <strain evidence="13 14">DSM 24859</strain>
    </source>
</reference>
<evidence type="ECO:0000256" key="1">
    <source>
        <dbReference type="ARBA" id="ARBA00004651"/>
    </source>
</evidence>
<dbReference type="FunFam" id="3.10.580.10:FF:000002">
    <property type="entry name" value="Magnesium/cobalt efflux protein CorC"/>
    <property type="match status" value="1"/>
</dbReference>
<comment type="caution">
    <text evidence="13">The sequence shown here is derived from an EMBL/GenBank/DDBJ whole genome shotgun (WGS) entry which is preliminary data.</text>
</comment>
<keyword evidence="6 8" id="KW-0129">CBS domain</keyword>
<dbReference type="InterPro" id="IPR016169">
    <property type="entry name" value="FAD-bd_PCMH_sub2"/>
</dbReference>
<evidence type="ECO:0000256" key="4">
    <source>
        <dbReference type="ARBA" id="ARBA00022737"/>
    </source>
</evidence>
<dbReference type="PROSITE" id="PS51371">
    <property type="entry name" value="CBS"/>
    <property type="match status" value="1"/>
</dbReference>
<gene>
    <name evidence="13" type="ORF">CLV51_104210</name>
</gene>
<organism evidence="13 14">
    <name type="scientific">Chitinophaga niastensis</name>
    <dbReference type="NCBI Taxonomy" id="536980"/>
    <lineage>
        <taxon>Bacteria</taxon>
        <taxon>Pseudomonadati</taxon>
        <taxon>Bacteroidota</taxon>
        <taxon>Chitinophagia</taxon>
        <taxon>Chitinophagales</taxon>
        <taxon>Chitinophagaceae</taxon>
        <taxon>Chitinophaga</taxon>
    </lineage>
</organism>
<keyword evidence="14" id="KW-1185">Reference proteome</keyword>
<dbReference type="OrthoDB" id="9798188at2"/>
<dbReference type="RefSeq" id="WP_106529835.1">
    <property type="nucleotide sequence ID" value="NZ_PYAW01000004.1"/>
</dbReference>
<keyword evidence="3 9" id="KW-0812">Transmembrane</keyword>
<evidence type="ECO:0000256" key="3">
    <source>
        <dbReference type="ARBA" id="ARBA00022692"/>
    </source>
</evidence>
<evidence type="ECO:0000256" key="6">
    <source>
        <dbReference type="ARBA" id="ARBA00023122"/>
    </source>
</evidence>
<feature type="transmembrane region" description="Helical" evidence="10">
    <location>
        <begin position="136"/>
        <end position="158"/>
    </location>
</feature>
<feature type="domain" description="CNNM transmembrane" evidence="12">
    <location>
        <begin position="1"/>
        <end position="202"/>
    </location>
</feature>
<dbReference type="SMART" id="SM01091">
    <property type="entry name" value="CorC_HlyC"/>
    <property type="match status" value="1"/>
</dbReference>
<dbReference type="InterPro" id="IPR051676">
    <property type="entry name" value="UPF0053_domain"/>
</dbReference>
<dbReference type="EMBL" id="PYAW01000004">
    <property type="protein sequence ID" value="PSL45505.1"/>
    <property type="molecule type" value="Genomic_DNA"/>
</dbReference>
<dbReference type="PANTHER" id="PTHR43099">
    <property type="entry name" value="UPF0053 PROTEIN YRKA"/>
    <property type="match status" value="1"/>
</dbReference>
<dbReference type="GO" id="GO:0005886">
    <property type="term" value="C:plasma membrane"/>
    <property type="evidence" value="ECO:0007669"/>
    <property type="project" value="UniProtKB-SubCell"/>
</dbReference>